<dbReference type="AlphaFoldDB" id="A0A4Y2VRX1"/>
<keyword evidence="3" id="KW-1185">Reference proteome</keyword>
<dbReference type="EMBL" id="BGPR01050411">
    <property type="protein sequence ID" value="GBO27411.1"/>
    <property type="molecule type" value="Genomic_DNA"/>
</dbReference>
<accession>A0A4Y2VRX1</accession>
<name>A0A4Y2VRX1_ARAVE</name>
<protein>
    <submittedName>
        <fullName evidence="2">Uncharacterized protein</fullName>
    </submittedName>
</protein>
<dbReference type="Proteomes" id="UP000499080">
    <property type="component" value="Unassembled WGS sequence"/>
</dbReference>
<comment type="caution">
    <text evidence="2">The sequence shown here is derived from an EMBL/GenBank/DDBJ whole genome shotgun (WGS) entry which is preliminary data.</text>
</comment>
<sequence>MSGILTARFSVTGNSRRSLNPFAVNPRIFIKVLFQFSLLDSGAAPHARTGGARIRAHPSIMGLRVPRSYFEKAAPNEDGSAALFFLPDPSNVAGSFHVASITPSISITCKAYDKVGPSTPLSRAKSLDWKISQPAFIQKSDSAVFKLGTSSCCTFNQWWLELRG</sequence>
<evidence type="ECO:0000313" key="3">
    <source>
        <dbReference type="Proteomes" id="UP000499080"/>
    </source>
</evidence>
<dbReference type="EMBL" id="BGPR01050412">
    <property type="protein sequence ID" value="GBO27412.1"/>
    <property type="molecule type" value="Genomic_DNA"/>
</dbReference>
<proteinExistence type="predicted"/>
<reference evidence="2 3" key="1">
    <citation type="journal article" date="2019" name="Sci. Rep.">
        <title>Orb-weaving spider Araneus ventricosus genome elucidates the spidroin gene catalogue.</title>
        <authorList>
            <person name="Kono N."/>
            <person name="Nakamura H."/>
            <person name="Ohtoshi R."/>
            <person name="Moran D.A.P."/>
            <person name="Shinohara A."/>
            <person name="Yoshida Y."/>
            <person name="Fujiwara M."/>
            <person name="Mori M."/>
            <person name="Tomita M."/>
            <person name="Arakawa K."/>
        </authorList>
    </citation>
    <scope>NUCLEOTIDE SEQUENCE [LARGE SCALE GENOMIC DNA]</scope>
</reference>
<gene>
    <name evidence="1" type="ORF">AVEN_245273_1</name>
    <name evidence="2" type="ORF">AVEN_271371_1</name>
</gene>
<organism evidence="2 3">
    <name type="scientific">Araneus ventricosus</name>
    <name type="common">Orbweaver spider</name>
    <name type="synonym">Epeira ventricosa</name>
    <dbReference type="NCBI Taxonomy" id="182803"/>
    <lineage>
        <taxon>Eukaryota</taxon>
        <taxon>Metazoa</taxon>
        <taxon>Ecdysozoa</taxon>
        <taxon>Arthropoda</taxon>
        <taxon>Chelicerata</taxon>
        <taxon>Arachnida</taxon>
        <taxon>Araneae</taxon>
        <taxon>Araneomorphae</taxon>
        <taxon>Entelegynae</taxon>
        <taxon>Araneoidea</taxon>
        <taxon>Araneidae</taxon>
        <taxon>Araneus</taxon>
    </lineage>
</organism>
<evidence type="ECO:0000313" key="2">
    <source>
        <dbReference type="EMBL" id="GBO27412.1"/>
    </source>
</evidence>
<evidence type="ECO:0000313" key="1">
    <source>
        <dbReference type="EMBL" id="GBO27411.1"/>
    </source>
</evidence>